<dbReference type="EMBL" id="BAABME010002583">
    <property type="protein sequence ID" value="GAA0155272.1"/>
    <property type="molecule type" value="Genomic_DNA"/>
</dbReference>
<evidence type="ECO:0000256" key="16">
    <source>
        <dbReference type="ARBA" id="ARBA00047951"/>
    </source>
</evidence>
<evidence type="ECO:0000256" key="6">
    <source>
        <dbReference type="ARBA" id="ARBA00022729"/>
    </source>
</evidence>
<keyword evidence="23" id="KW-0675">Receptor</keyword>
<sequence length="712" mass="78710">MPPFYAFFLLLVWLSLALNSSNFSKANTISEADCPTKCGSLSVPYPFGIGVGTSCSMDPWYNINCNTTFDPPKPFISTGNVEVVQLEVLEISASKIRVKNLVSFTCYNETGYEITRNSVSISLKGAPYTFSQENKFIVIGCDNNAILGDGNLEISTGCIASCRKYGDVLDQFCTGLGCCQTAVPKGLKDFVALVSGNHTEVWSFNPCSYAFLGDHNRYTFSKSDLNDQTLVETIKESVPLVLEWTIGNRSCADAQNSAENVCQLNSECIDAGNDVEGYRCKCLKGYQGNPYVSSGCLDINECHDSPCHPKGTCSNIPGGFNCTCPTGYVGDGRNDGTGCISEGSSFPVKKLSIGLSFGFLALIMSIAWLYYTVRKRKHLKLKRKYFHQNGGVLLKQKISSNGVNSESARIFTLEELKKATKNYSEDTILGEGGFGIVYKGILDDQRVVAIKTSKKMDESEIESFINEVVILTQVNHRNVVKLLGCCLETEVPQLVYECVSNGTLSEQIEHCKEMAWFSFEDRLRMAYEAATAFAYLHSAASPPIIHRDVKSANILLDERYIAKVSDFGASRLIPIDQTRVTTVVMGTMGYLDPEYFNSGQLTEKSDVYSFGVILAELLTGMKPFSRSARDGTLANLFTVCLELEGEERPTMKQVAVELERVGKLKANRSDAMEQEYDDGLEEKMSLISEQEDLYSIYSNPHHSDIYTDNTFN</sequence>
<evidence type="ECO:0000313" key="23">
    <source>
        <dbReference type="EMBL" id="GAA0155272.1"/>
    </source>
</evidence>
<dbReference type="SUPFAM" id="SSF57196">
    <property type="entry name" value="EGF/Laminin"/>
    <property type="match status" value="1"/>
</dbReference>
<dbReference type="InterPro" id="IPR018097">
    <property type="entry name" value="EGF_Ca-bd_CS"/>
</dbReference>
<dbReference type="SMART" id="SM00220">
    <property type="entry name" value="S_TKc"/>
    <property type="match status" value="1"/>
</dbReference>
<dbReference type="FunFam" id="2.10.25.10:FF:000038">
    <property type="entry name" value="Fibrillin 2"/>
    <property type="match status" value="1"/>
</dbReference>
<keyword evidence="14" id="KW-0325">Glycoprotein</keyword>
<keyword evidence="2" id="KW-0723">Serine/threonine-protein kinase</keyword>
<keyword evidence="8 18" id="KW-0547">Nucleotide-binding</keyword>
<dbReference type="InterPro" id="IPR045274">
    <property type="entry name" value="WAK-like"/>
</dbReference>
<dbReference type="Pfam" id="PF13947">
    <property type="entry name" value="GUB_WAK_bind"/>
    <property type="match status" value="1"/>
</dbReference>
<dbReference type="PROSITE" id="PS50026">
    <property type="entry name" value="EGF_3"/>
    <property type="match status" value="2"/>
</dbReference>
<keyword evidence="9" id="KW-0418">Kinase</keyword>
<evidence type="ECO:0000256" key="3">
    <source>
        <dbReference type="ARBA" id="ARBA00022536"/>
    </source>
</evidence>
<keyword evidence="5 19" id="KW-0812">Transmembrane</keyword>
<dbReference type="PROSITE" id="PS00107">
    <property type="entry name" value="PROTEIN_KINASE_ATP"/>
    <property type="match status" value="1"/>
</dbReference>
<dbReference type="InterPro" id="IPR017441">
    <property type="entry name" value="Protein_kinase_ATP_BS"/>
</dbReference>
<dbReference type="Pfam" id="PF07645">
    <property type="entry name" value="EGF_CA"/>
    <property type="match status" value="1"/>
</dbReference>
<evidence type="ECO:0000256" key="20">
    <source>
        <dbReference type="SAM" id="SignalP"/>
    </source>
</evidence>
<dbReference type="InterPro" id="IPR000719">
    <property type="entry name" value="Prot_kinase_dom"/>
</dbReference>
<evidence type="ECO:0000256" key="14">
    <source>
        <dbReference type="ARBA" id="ARBA00023180"/>
    </source>
</evidence>
<evidence type="ECO:0000256" key="18">
    <source>
        <dbReference type="PROSITE-ProRule" id="PRU10141"/>
    </source>
</evidence>
<comment type="catalytic activity">
    <reaction evidence="15">
        <text>L-seryl-[protein] + ATP = O-phospho-L-seryl-[protein] + ADP + H(+)</text>
        <dbReference type="Rhea" id="RHEA:17989"/>
        <dbReference type="Rhea" id="RHEA-COMP:9863"/>
        <dbReference type="Rhea" id="RHEA-COMP:11604"/>
        <dbReference type="ChEBI" id="CHEBI:15378"/>
        <dbReference type="ChEBI" id="CHEBI:29999"/>
        <dbReference type="ChEBI" id="CHEBI:30616"/>
        <dbReference type="ChEBI" id="CHEBI:83421"/>
        <dbReference type="ChEBI" id="CHEBI:456216"/>
    </reaction>
</comment>
<dbReference type="Gene3D" id="3.30.200.20">
    <property type="entry name" value="Phosphorylase Kinase, domain 1"/>
    <property type="match status" value="1"/>
</dbReference>
<keyword evidence="4" id="KW-0808">Transferase</keyword>
<dbReference type="InterPro" id="IPR001881">
    <property type="entry name" value="EGF-like_Ca-bd_dom"/>
</dbReference>
<evidence type="ECO:0000256" key="10">
    <source>
        <dbReference type="ARBA" id="ARBA00022840"/>
    </source>
</evidence>
<evidence type="ECO:0000256" key="17">
    <source>
        <dbReference type="PROSITE-ProRule" id="PRU00076"/>
    </source>
</evidence>
<keyword evidence="12 19" id="KW-0472">Membrane</keyword>
<dbReference type="PANTHER" id="PTHR27005">
    <property type="entry name" value="WALL-ASSOCIATED RECEPTOR KINASE-LIKE 21"/>
    <property type="match status" value="1"/>
</dbReference>
<keyword evidence="13" id="KW-1015">Disulfide bond</keyword>
<evidence type="ECO:0000256" key="13">
    <source>
        <dbReference type="ARBA" id="ARBA00023157"/>
    </source>
</evidence>
<evidence type="ECO:0000259" key="22">
    <source>
        <dbReference type="PROSITE" id="PS50026"/>
    </source>
</evidence>
<feature type="transmembrane region" description="Helical" evidence="19">
    <location>
        <begin position="351"/>
        <end position="373"/>
    </location>
</feature>
<comment type="subcellular location">
    <subcellularLocation>
        <location evidence="1">Membrane</location>
        <topology evidence="1">Single-pass type I membrane protein</topology>
    </subcellularLocation>
</comment>
<dbReference type="Pfam" id="PF00069">
    <property type="entry name" value="Pkinase"/>
    <property type="match status" value="1"/>
</dbReference>
<dbReference type="GO" id="GO:0004674">
    <property type="term" value="F:protein serine/threonine kinase activity"/>
    <property type="evidence" value="ECO:0007669"/>
    <property type="project" value="UniProtKB-KW"/>
</dbReference>
<comment type="catalytic activity">
    <reaction evidence="16">
        <text>L-threonyl-[protein] + ATP = O-phospho-L-threonyl-[protein] + ADP + H(+)</text>
        <dbReference type="Rhea" id="RHEA:46608"/>
        <dbReference type="Rhea" id="RHEA-COMP:11060"/>
        <dbReference type="Rhea" id="RHEA-COMP:11605"/>
        <dbReference type="ChEBI" id="CHEBI:15378"/>
        <dbReference type="ChEBI" id="CHEBI:30013"/>
        <dbReference type="ChEBI" id="CHEBI:30616"/>
        <dbReference type="ChEBI" id="CHEBI:61977"/>
        <dbReference type="ChEBI" id="CHEBI:456216"/>
    </reaction>
</comment>
<keyword evidence="6 20" id="KW-0732">Signal</keyword>
<feature type="signal peptide" evidence="20">
    <location>
        <begin position="1"/>
        <end position="17"/>
    </location>
</feature>
<dbReference type="Gene3D" id="2.10.25.10">
    <property type="entry name" value="Laminin"/>
    <property type="match status" value="2"/>
</dbReference>
<feature type="binding site" evidence="18">
    <location>
        <position position="451"/>
    </location>
    <ligand>
        <name>ATP</name>
        <dbReference type="ChEBI" id="CHEBI:30616"/>
    </ligand>
</feature>
<keyword evidence="11 19" id="KW-1133">Transmembrane helix</keyword>
<feature type="chain" id="PRO_5043786059" evidence="20">
    <location>
        <begin position="18"/>
        <end position="712"/>
    </location>
</feature>
<evidence type="ECO:0000256" key="8">
    <source>
        <dbReference type="ARBA" id="ARBA00022741"/>
    </source>
</evidence>
<dbReference type="PROSITE" id="PS00108">
    <property type="entry name" value="PROTEIN_KINASE_ST"/>
    <property type="match status" value="1"/>
</dbReference>
<dbReference type="PROSITE" id="PS00010">
    <property type="entry name" value="ASX_HYDROXYL"/>
    <property type="match status" value="1"/>
</dbReference>
<keyword evidence="24" id="KW-1185">Reference proteome</keyword>
<evidence type="ECO:0000256" key="12">
    <source>
        <dbReference type="ARBA" id="ARBA00023136"/>
    </source>
</evidence>
<dbReference type="Proteomes" id="UP001454036">
    <property type="component" value="Unassembled WGS sequence"/>
</dbReference>
<dbReference type="GO" id="GO:0030247">
    <property type="term" value="F:polysaccharide binding"/>
    <property type="evidence" value="ECO:0007669"/>
    <property type="project" value="InterPro"/>
</dbReference>
<gene>
    <name evidence="23" type="ORF">LIER_13037</name>
</gene>
<evidence type="ECO:0000256" key="9">
    <source>
        <dbReference type="ARBA" id="ARBA00022777"/>
    </source>
</evidence>
<name>A0AAV3PTZ0_LITER</name>
<dbReference type="GO" id="GO:0005886">
    <property type="term" value="C:plasma membrane"/>
    <property type="evidence" value="ECO:0007669"/>
    <property type="project" value="TreeGrafter"/>
</dbReference>
<dbReference type="InterPro" id="IPR011009">
    <property type="entry name" value="Kinase-like_dom_sf"/>
</dbReference>
<dbReference type="InterPro" id="IPR049883">
    <property type="entry name" value="NOTCH1_EGF-like"/>
</dbReference>
<organism evidence="23 24">
    <name type="scientific">Lithospermum erythrorhizon</name>
    <name type="common">Purple gromwell</name>
    <name type="synonym">Lithospermum officinale var. erythrorhizon</name>
    <dbReference type="NCBI Taxonomy" id="34254"/>
    <lineage>
        <taxon>Eukaryota</taxon>
        <taxon>Viridiplantae</taxon>
        <taxon>Streptophyta</taxon>
        <taxon>Embryophyta</taxon>
        <taxon>Tracheophyta</taxon>
        <taxon>Spermatophyta</taxon>
        <taxon>Magnoliopsida</taxon>
        <taxon>eudicotyledons</taxon>
        <taxon>Gunneridae</taxon>
        <taxon>Pentapetalae</taxon>
        <taxon>asterids</taxon>
        <taxon>lamiids</taxon>
        <taxon>Boraginales</taxon>
        <taxon>Boraginaceae</taxon>
        <taxon>Boraginoideae</taxon>
        <taxon>Lithospermeae</taxon>
        <taxon>Lithospermum</taxon>
    </lineage>
</organism>
<dbReference type="GO" id="GO:0005524">
    <property type="term" value="F:ATP binding"/>
    <property type="evidence" value="ECO:0007669"/>
    <property type="project" value="UniProtKB-UniRule"/>
</dbReference>
<comment type="caution">
    <text evidence="23">The sequence shown here is derived from an EMBL/GenBank/DDBJ whole genome shotgun (WGS) entry which is preliminary data.</text>
</comment>
<dbReference type="SMART" id="SM00179">
    <property type="entry name" value="EGF_CA"/>
    <property type="match status" value="2"/>
</dbReference>
<dbReference type="SMART" id="SM00181">
    <property type="entry name" value="EGF"/>
    <property type="match status" value="2"/>
</dbReference>
<dbReference type="PROSITE" id="PS01187">
    <property type="entry name" value="EGF_CA"/>
    <property type="match status" value="1"/>
</dbReference>
<dbReference type="SUPFAM" id="SSF56112">
    <property type="entry name" value="Protein kinase-like (PK-like)"/>
    <property type="match status" value="1"/>
</dbReference>
<evidence type="ECO:0000256" key="11">
    <source>
        <dbReference type="ARBA" id="ARBA00022989"/>
    </source>
</evidence>
<dbReference type="PANTHER" id="PTHR27005:SF283">
    <property type="entry name" value="OS02G0633066 PROTEIN"/>
    <property type="match status" value="1"/>
</dbReference>
<protein>
    <submittedName>
        <fullName evidence="23">Transmembrane signal receptor</fullName>
    </submittedName>
</protein>
<evidence type="ECO:0000256" key="5">
    <source>
        <dbReference type="ARBA" id="ARBA00022692"/>
    </source>
</evidence>
<feature type="domain" description="EGF-like" evidence="22">
    <location>
        <begin position="253"/>
        <end position="297"/>
    </location>
</feature>
<keyword evidence="3 17" id="KW-0245">EGF-like domain</keyword>
<evidence type="ECO:0000256" key="1">
    <source>
        <dbReference type="ARBA" id="ARBA00004479"/>
    </source>
</evidence>
<evidence type="ECO:0000256" key="2">
    <source>
        <dbReference type="ARBA" id="ARBA00022527"/>
    </source>
</evidence>
<evidence type="ECO:0000256" key="4">
    <source>
        <dbReference type="ARBA" id="ARBA00022679"/>
    </source>
</evidence>
<accession>A0AAV3PTZ0</accession>
<dbReference type="InterPro" id="IPR000742">
    <property type="entry name" value="EGF"/>
</dbReference>
<dbReference type="InterPro" id="IPR008271">
    <property type="entry name" value="Ser/Thr_kinase_AS"/>
</dbReference>
<dbReference type="GO" id="GO:0007166">
    <property type="term" value="P:cell surface receptor signaling pathway"/>
    <property type="evidence" value="ECO:0007669"/>
    <property type="project" value="InterPro"/>
</dbReference>
<dbReference type="InterPro" id="IPR025287">
    <property type="entry name" value="WAK_GUB"/>
</dbReference>
<reference evidence="23 24" key="1">
    <citation type="submission" date="2024-01" db="EMBL/GenBank/DDBJ databases">
        <title>The complete chloroplast genome sequence of Lithospermum erythrorhizon: insights into the phylogenetic relationship among Boraginaceae species and the maternal lineages of purple gromwells.</title>
        <authorList>
            <person name="Okada T."/>
            <person name="Watanabe K."/>
        </authorList>
    </citation>
    <scope>NUCLEOTIDE SEQUENCE [LARGE SCALE GENOMIC DNA]</scope>
</reference>
<keyword evidence="7" id="KW-0677">Repeat</keyword>
<feature type="domain" description="EGF-like" evidence="22">
    <location>
        <begin position="298"/>
        <end position="334"/>
    </location>
</feature>
<dbReference type="PROSITE" id="PS50011">
    <property type="entry name" value="PROTEIN_KINASE_DOM"/>
    <property type="match status" value="1"/>
</dbReference>
<evidence type="ECO:0000256" key="15">
    <source>
        <dbReference type="ARBA" id="ARBA00047558"/>
    </source>
</evidence>
<evidence type="ECO:0000256" key="7">
    <source>
        <dbReference type="ARBA" id="ARBA00022737"/>
    </source>
</evidence>
<dbReference type="AlphaFoldDB" id="A0AAV3PTZ0"/>
<keyword evidence="10 18" id="KW-0067">ATP-binding</keyword>
<feature type="domain" description="Protein kinase" evidence="21">
    <location>
        <begin position="423"/>
        <end position="697"/>
    </location>
</feature>
<dbReference type="Gene3D" id="1.10.510.10">
    <property type="entry name" value="Transferase(Phosphotransferase) domain 1"/>
    <property type="match status" value="1"/>
</dbReference>
<dbReference type="FunFam" id="3.30.200.20:FF:000043">
    <property type="entry name" value="Wall-associated receptor kinase 2"/>
    <property type="match status" value="1"/>
</dbReference>
<dbReference type="CDD" id="cd00054">
    <property type="entry name" value="EGF_CA"/>
    <property type="match status" value="1"/>
</dbReference>
<evidence type="ECO:0000256" key="19">
    <source>
        <dbReference type="SAM" id="Phobius"/>
    </source>
</evidence>
<evidence type="ECO:0000259" key="21">
    <source>
        <dbReference type="PROSITE" id="PS50011"/>
    </source>
</evidence>
<dbReference type="InterPro" id="IPR000152">
    <property type="entry name" value="EGF-type_Asp/Asn_hydroxyl_site"/>
</dbReference>
<comment type="caution">
    <text evidence="17">Lacks conserved residue(s) required for the propagation of feature annotation.</text>
</comment>
<proteinExistence type="predicted"/>
<evidence type="ECO:0000313" key="24">
    <source>
        <dbReference type="Proteomes" id="UP001454036"/>
    </source>
</evidence>
<dbReference type="GO" id="GO:0005509">
    <property type="term" value="F:calcium ion binding"/>
    <property type="evidence" value="ECO:0007669"/>
    <property type="project" value="InterPro"/>
</dbReference>